<keyword evidence="1" id="KW-0812">Transmembrane</keyword>
<dbReference type="Proteomes" id="UP000298616">
    <property type="component" value="Chromosome"/>
</dbReference>
<evidence type="ECO:0000313" key="3">
    <source>
        <dbReference type="Proteomes" id="UP000298616"/>
    </source>
</evidence>
<feature type="transmembrane region" description="Helical" evidence="1">
    <location>
        <begin position="6"/>
        <end position="23"/>
    </location>
</feature>
<dbReference type="EMBL" id="CP028923">
    <property type="protein sequence ID" value="QCK15534.1"/>
    <property type="molecule type" value="Genomic_DNA"/>
</dbReference>
<dbReference type="RefSeq" id="WP_137091130.1">
    <property type="nucleotide sequence ID" value="NZ_CP028923.1"/>
</dbReference>
<feature type="transmembrane region" description="Helical" evidence="1">
    <location>
        <begin position="30"/>
        <end position="51"/>
    </location>
</feature>
<keyword evidence="3" id="KW-1185">Reference proteome</keyword>
<gene>
    <name evidence="2" type="ORF">DCC35_12650</name>
</gene>
<organism evidence="2 3">
    <name type="scientific">Mangrovivirga cuniculi</name>
    <dbReference type="NCBI Taxonomy" id="2715131"/>
    <lineage>
        <taxon>Bacteria</taxon>
        <taxon>Pseudomonadati</taxon>
        <taxon>Bacteroidota</taxon>
        <taxon>Cytophagia</taxon>
        <taxon>Cytophagales</taxon>
        <taxon>Mangrovivirgaceae</taxon>
        <taxon>Mangrovivirga</taxon>
    </lineage>
</organism>
<protein>
    <submittedName>
        <fullName evidence="2">Uncharacterized protein</fullName>
    </submittedName>
</protein>
<evidence type="ECO:0000313" key="2">
    <source>
        <dbReference type="EMBL" id="QCK15534.1"/>
    </source>
</evidence>
<proteinExistence type="predicted"/>
<evidence type="ECO:0000256" key="1">
    <source>
        <dbReference type="SAM" id="Phobius"/>
    </source>
</evidence>
<name>A0A4D7K3Y6_9BACT</name>
<accession>A0A4D7K3Y6</accession>
<dbReference type="AlphaFoldDB" id="A0A4D7K3Y6"/>
<sequence length="327" mass="37495">MIHYWVNIGLVVLMIIISLILLFKSSKITVIIQSIGLIVLAIGVFFIFYPIHTLEDTEPKNLYLVGSGGALPDSISLFDADVEVVYEDSVSGNQESENNQHLNIRIVTPWNNQYKLRSFLIGNQPVAIINSIYSEPPFVTNFYPIQNNDWSIQLTESFYNGFDSISVNYDEKVIFNSSLNSVDSEILIDHKFTSPGPVELNFKLYNQGDLNRESKISLNVKPVKRGKIALFTRYPNSEFNTLLRWLKDKGFEYFYRTEISKDRFINKKAGSIDSYLFNDEWLDQFDLFIISSDAFNTYQWSMLTDIITKKGKGLIITGDNKRGINIP</sequence>
<keyword evidence="1" id="KW-0472">Membrane</keyword>
<reference evidence="2 3" key="1">
    <citation type="submission" date="2018-04" db="EMBL/GenBank/DDBJ databases">
        <title>Complete genome uncultured novel isolate.</title>
        <authorList>
            <person name="Merlino G."/>
        </authorList>
    </citation>
    <scope>NUCLEOTIDE SEQUENCE [LARGE SCALE GENOMIC DNA]</scope>
    <source>
        <strain evidence="3">R1DC9</strain>
    </source>
</reference>
<keyword evidence="1" id="KW-1133">Transmembrane helix</keyword>
<dbReference type="KEGG" id="fpf:DCC35_12650"/>